<dbReference type="HOGENOM" id="CLU_2997377_0_0_1"/>
<protein>
    <submittedName>
        <fullName evidence="1">Uncharacterized protein</fullName>
    </submittedName>
</protein>
<gene>
    <name evidence="1" type="ORF">PISMIDRAFT_12843</name>
</gene>
<dbReference type="AlphaFoldDB" id="A0A0C9ZDV6"/>
<reference evidence="1 2" key="1">
    <citation type="submission" date="2014-04" db="EMBL/GenBank/DDBJ databases">
        <authorList>
            <consortium name="DOE Joint Genome Institute"/>
            <person name="Kuo A."/>
            <person name="Kohler A."/>
            <person name="Costa M.D."/>
            <person name="Nagy L.G."/>
            <person name="Floudas D."/>
            <person name="Copeland A."/>
            <person name="Barry K.W."/>
            <person name="Cichocki N."/>
            <person name="Veneault-Fourrey C."/>
            <person name="LaButti K."/>
            <person name="Lindquist E.A."/>
            <person name="Lipzen A."/>
            <person name="Lundell T."/>
            <person name="Morin E."/>
            <person name="Murat C."/>
            <person name="Sun H."/>
            <person name="Tunlid A."/>
            <person name="Henrissat B."/>
            <person name="Grigoriev I.V."/>
            <person name="Hibbett D.S."/>
            <person name="Martin F."/>
            <person name="Nordberg H.P."/>
            <person name="Cantor M.N."/>
            <person name="Hua S.X."/>
        </authorList>
    </citation>
    <scope>NUCLEOTIDE SEQUENCE [LARGE SCALE GENOMIC DNA]</scope>
    <source>
        <strain evidence="1 2">441</strain>
    </source>
</reference>
<dbReference type="OrthoDB" id="2633255at2759"/>
<organism evidence="1 2">
    <name type="scientific">Pisolithus microcarpus 441</name>
    <dbReference type="NCBI Taxonomy" id="765257"/>
    <lineage>
        <taxon>Eukaryota</taxon>
        <taxon>Fungi</taxon>
        <taxon>Dikarya</taxon>
        <taxon>Basidiomycota</taxon>
        <taxon>Agaricomycotina</taxon>
        <taxon>Agaricomycetes</taxon>
        <taxon>Agaricomycetidae</taxon>
        <taxon>Boletales</taxon>
        <taxon>Sclerodermatineae</taxon>
        <taxon>Pisolithaceae</taxon>
        <taxon>Pisolithus</taxon>
    </lineage>
</organism>
<reference evidence="2" key="2">
    <citation type="submission" date="2015-01" db="EMBL/GenBank/DDBJ databases">
        <title>Evolutionary Origins and Diversification of the Mycorrhizal Mutualists.</title>
        <authorList>
            <consortium name="DOE Joint Genome Institute"/>
            <consortium name="Mycorrhizal Genomics Consortium"/>
            <person name="Kohler A."/>
            <person name="Kuo A."/>
            <person name="Nagy L.G."/>
            <person name="Floudas D."/>
            <person name="Copeland A."/>
            <person name="Barry K.W."/>
            <person name="Cichocki N."/>
            <person name="Veneault-Fourrey C."/>
            <person name="LaButti K."/>
            <person name="Lindquist E.A."/>
            <person name="Lipzen A."/>
            <person name="Lundell T."/>
            <person name="Morin E."/>
            <person name="Murat C."/>
            <person name="Riley R."/>
            <person name="Ohm R."/>
            <person name="Sun H."/>
            <person name="Tunlid A."/>
            <person name="Henrissat B."/>
            <person name="Grigoriev I.V."/>
            <person name="Hibbett D.S."/>
            <person name="Martin F."/>
        </authorList>
    </citation>
    <scope>NUCLEOTIDE SEQUENCE [LARGE SCALE GENOMIC DNA]</scope>
    <source>
        <strain evidence="2">441</strain>
    </source>
</reference>
<sequence length="57" mass="6282">MRVALGLGETDVVLGQHKVFLSQAAFHAMEDYLHAADVEEQECNQMHEAEVKAGLDV</sequence>
<dbReference type="STRING" id="765257.A0A0C9ZDV6"/>
<dbReference type="Proteomes" id="UP000054018">
    <property type="component" value="Unassembled WGS sequence"/>
</dbReference>
<proteinExistence type="predicted"/>
<evidence type="ECO:0000313" key="1">
    <source>
        <dbReference type="EMBL" id="KIK20642.1"/>
    </source>
</evidence>
<name>A0A0C9ZDV6_9AGAM</name>
<keyword evidence="2" id="KW-1185">Reference proteome</keyword>
<accession>A0A0C9ZDV6</accession>
<dbReference type="EMBL" id="KN833761">
    <property type="protein sequence ID" value="KIK20642.1"/>
    <property type="molecule type" value="Genomic_DNA"/>
</dbReference>
<evidence type="ECO:0000313" key="2">
    <source>
        <dbReference type="Proteomes" id="UP000054018"/>
    </source>
</evidence>